<evidence type="ECO:0000259" key="2">
    <source>
        <dbReference type="Pfam" id="PF07261"/>
    </source>
</evidence>
<proteinExistence type="predicted"/>
<protein>
    <submittedName>
        <fullName evidence="3">Putative DnaB domain protein</fullName>
    </submittedName>
</protein>
<dbReference type="EMBL" id="MT142584">
    <property type="protein sequence ID" value="QJA85598.1"/>
    <property type="molecule type" value="Genomic_DNA"/>
</dbReference>
<dbReference type="Pfam" id="PF07261">
    <property type="entry name" value="DnaB_2"/>
    <property type="match status" value="1"/>
</dbReference>
<dbReference type="SUPFAM" id="SSF158499">
    <property type="entry name" value="DnaD domain-like"/>
    <property type="match status" value="1"/>
</dbReference>
<feature type="domain" description="DnaB/C C-terminal" evidence="2">
    <location>
        <begin position="167"/>
        <end position="218"/>
    </location>
</feature>
<evidence type="ECO:0000256" key="1">
    <source>
        <dbReference type="SAM" id="MobiDB-lite"/>
    </source>
</evidence>
<sequence>MKWIKWYGQQWLNSTARYELNEAERGVFLDFCSLASIETIGLQPGQFKVASWQALAHKLNSDVDIVVSAKEKCLKSRIEVKEDDKEGIIVTVLNWAKYQAIKSVSRNGDDAPNSVSRFSPQIRRDKKRRDKSRVDVEEEQRKTDNSNNFSPTLVALTKGCEGLGILIAPTLGDDLKTYAEEYTAPISWIEDAFREAADNNVRKWAYVRTILDTWQAEGRPDKSAPARRGQQRPGSKPGDTPNFRGMTQAEKDAYYIGGKHGDVIKH</sequence>
<dbReference type="InterPro" id="IPR006343">
    <property type="entry name" value="DnaB/C_C"/>
</dbReference>
<feature type="region of interest" description="Disordered" evidence="1">
    <location>
        <begin position="105"/>
        <end position="151"/>
    </location>
</feature>
<dbReference type="NCBIfam" id="TIGR01446">
    <property type="entry name" value="DnaD_dom"/>
    <property type="match status" value="1"/>
</dbReference>
<feature type="compositionally biased region" description="Basic and acidic residues" evidence="1">
    <location>
        <begin position="132"/>
        <end position="144"/>
    </location>
</feature>
<evidence type="ECO:0000313" key="3">
    <source>
        <dbReference type="EMBL" id="QJA85598.1"/>
    </source>
</evidence>
<gene>
    <name evidence="3" type="ORF">MM415B02199_0003</name>
</gene>
<accession>A0A6M3KWH5</accession>
<dbReference type="InterPro" id="IPR034829">
    <property type="entry name" value="DnaD-like_sf"/>
</dbReference>
<feature type="region of interest" description="Disordered" evidence="1">
    <location>
        <begin position="217"/>
        <end position="247"/>
    </location>
</feature>
<dbReference type="Gene3D" id="1.10.10.630">
    <property type="entry name" value="DnaD domain-like"/>
    <property type="match status" value="1"/>
</dbReference>
<reference evidence="3" key="1">
    <citation type="submission" date="2020-03" db="EMBL/GenBank/DDBJ databases">
        <title>The deep terrestrial virosphere.</title>
        <authorList>
            <person name="Holmfeldt K."/>
            <person name="Nilsson E."/>
            <person name="Simone D."/>
            <person name="Lopez-Fernandez M."/>
            <person name="Wu X."/>
            <person name="de Brujin I."/>
            <person name="Lundin D."/>
            <person name="Andersson A."/>
            <person name="Bertilsson S."/>
            <person name="Dopson M."/>
        </authorList>
    </citation>
    <scope>NUCLEOTIDE SEQUENCE</scope>
    <source>
        <strain evidence="3">MM415B02199</strain>
    </source>
</reference>
<dbReference type="AlphaFoldDB" id="A0A6M3KWH5"/>
<name>A0A6M3KWH5_9ZZZZ</name>
<organism evidence="3">
    <name type="scientific">viral metagenome</name>
    <dbReference type="NCBI Taxonomy" id="1070528"/>
    <lineage>
        <taxon>unclassified sequences</taxon>
        <taxon>metagenomes</taxon>
        <taxon>organismal metagenomes</taxon>
    </lineage>
</organism>